<dbReference type="SUPFAM" id="SSF53474">
    <property type="entry name" value="alpha/beta-Hydrolases"/>
    <property type="match status" value="1"/>
</dbReference>
<dbReference type="PANTHER" id="PTHR48081">
    <property type="entry name" value="AB HYDROLASE SUPERFAMILY PROTEIN C4A8.06C"/>
    <property type="match status" value="1"/>
</dbReference>
<dbReference type="InterPro" id="IPR029058">
    <property type="entry name" value="AB_hydrolase_fold"/>
</dbReference>
<keyword evidence="4" id="KW-1185">Reference proteome</keyword>
<dbReference type="OrthoDB" id="9794725at2"/>
<dbReference type="Proteomes" id="UP000182544">
    <property type="component" value="Unassembled WGS sequence"/>
</dbReference>
<dbReference type="InterPro" id="IPR050300">
    <property type="entry name" value="GDXG_lipolytic_enzyme"/>
</dbReference>
<accession>A0A1K2IQ76</accession>
<evidence type="ECO:0000313" key="3">
    <source>
        <dbReference type="EMBL" id="SFZ94605.1"/>
    </source>
</evidence>
<evidence type="ECO:0000256" key="1">
    <source>
        <dbReference type="ARBA" id="ARBA00022801"/>
    </source>
</evidence>
<dbReference type="EMBL" id="FPKV01000004">
    <property type="protein sequence ID" value="SFZ94605.1"/>
    <property type="molecule type" value="Genomic_DNA"/>
</dbReference>
<name>A0A1K2IQ76_9FLAO</name>
<dbReference type="STRING" id="369401.SAMN05428642_104275"/>
<dbReference type="PANTHER" id="PTHR48081:SF6">
    <property type="entry name" value="PEPTIDASE S9 PROLYL OLIGOPEPTIDASE CATALYTIC DOMAIN-CONTAINING PROTEIN"/>
    <property type="match status" value="1"/>
</dbReference>
<evidence type="ECO:0000313" key="4">
    <source>
        <dbReference type="Proteomes" id="UP000182544"/>
    </source>
</evidence>
<proteinExistence type="predicted"/>
<gene>
    <name evidence="3" type="ORF">SAMN05428642_104275</name>
</gene>
<organism evidence="3 4">
    <name type="scientific">Flaviramulus basaltis</name>
    <dbReference type="NCBI Taxonomy" id="369401"/>
    <lineage>
        <taxon>Bacteria</taxon>
        <taxon>Pseudomonadati</taxon>
        <taxon>Bacteroidota</taxon>
        <taxon>Flavobacteriia</taxon>
        <taxon>Flavobacteriales</taxon>
        <taxon>Flavobacteriaceae</taxon>
        <taxon>Flaviramulus</taxon>
    </lineage>
</organism>
<dbReference type="AlphaFoldDB" id="A0A1K2IQ76"/>
<dbReference type="Gene3D" id="3.40.50.1820">
    <property type="entry name" value="alpha/beta hydrolase"/>
    <property type="match status" value="1"/>
</dbReference>
<keyword evidence="1" id="KW-0378">Hydrolase</keyword>
<dbReference type="Pfam" id="PF20434">
    <property type="entry name" value="BD-FAE"/>
    <property type="match status" value="1"/>
</dbReference>
<evidence type="ECO:0000259" key="2">
    <source>
        <dbReference type="Pfam" id="PF20434"/>
    </source>
</evidence>
<feature type="domain" description="BD-FAE-like" evidence="2">
    <location>
        <begin position="69"/>
        <end position="176"/>
    </location>
</feature>
<reference evidence="3 4" key="1">
    <citation type="submission" date="2016-10" db="EMBL/GenBank/DDBJ databases">
        <authorList>
            <person name="de Groot N.N."/>
        </authorList>
    </citation>
    <scope>NUCLEOTIDE SEQUENCE [LARGE SCALE GENOMIC DNA]</scope>
    <source>
        <strain evidence="3 4">DSM 18180</strain>
    </source>
</reference>
<dbReference type="RefSeq" id="WP_072403446.1">
    <property type="nucleotide sequence ID" value="NZ_FPKV01000004.1"/>
</dbReference>
<dbReference type="InterPro" id="IPR049492">
    <property type="entry name" value="BD-FAE-like_dom"/>
</dbReference>
<sequence length="292" mass="32951">MNFKKYVLYHLSIIILFFSSLAYSQTEETIYLWPNDVPGEKDTKHPPRQTDDISGNVIRLTDVTNPILTVFVPDKRNNSNVGIIISPGGGYQYLGVNKEGYEIAKWLNDLGYAAFVLTYRVPDKQEGALNDIQRALRIIRNDSKKYNINPKKIGVMGFSAGGSLSARASTNFNKDTYQKIDDIDNISCRPDFSMLIYPAYLDNGENRTLTPELIITEETPPFFIFETADDPYGNSALVMTTALRDNKIPVELHYLSKGGHGYGMRSGNIAAETWPSLAENWLSIMFKPKQER</sequence>
<dbReference type="GO" id="GO:0016787">
    <property type="term" value="F:hydrolase activity"/>
    <property type="evidence" value="ECO:0007669"/>
    <property type="project" value="UniProtKB-KW"/>
</dbReference>
<protein>
    <submittedName>
        <fullName evidence="3">Acetyl esterase/lipase</fullName>
    </submittedName>
</protein>